<dbReference type="EMBL" id="KN823203">
    <property type="protein sequence ID" value="KIO19783.1"/>
    <property type="molecule type" value="Genomic_DNA"/>
</dbReference>
<dbReference type="PROSITE" id="PS50969">
    <property type="entry name" value="FCP1"/>
    <property type="match status" value="1"/>
</dbReference>
<feature type="compositionally biased region" description="Low complexity" evidence="2">
    <location>
        <begin position="17"/>
        <end position="30"/>
    </location>
</feature>
<keyword evidence="5" id="KW-1185">Reference proteome</keyword>
<dbReference type="Pfam" id="PF03031">
    <property type="entry name" value="NIF"/>
    <property type="match status" value="1"/>
</dbReference>
<dbReference type="InterPro" id="IPR036412">
    <property type="entry name" value="HAD-like_sf"/>
</dbReference>
<keyword evidence="1" id="KW-0496">Mitochondrion</keyword>
<dbReference type="STRING" id="1051891.A0A0C3KEA2"/>
<feature type="compositionally biased region" description="Low complexity" evidence="2">
    <location>
        <begin position="337"/>
        <end position="356"/>
    </location>
</feature>
<feature type="compositionally biased region" description="Polar residues" evidence="2">
    <location>
        <begin position="1"/>
        <end position="10"/>
    </location>
</feature>
<dbReference type="InterPro" id="IPR050365">
    <property type="entry name" value="TIM50"/>
</dbReference>
<dbReference type="Gene3D" id="3.40.50.1000">
    <property type="entry name" value="HAD superfamily/HAD-like"/>
    <property type="match status" value="1"/>
</dbReference>
<dbReference type="Proteomes" id="UP000054248">
    <property type="component" value="Unassembled WGS sequence"/>
</dbReference>
<gene>
    <name evidence="4" type="ORF">M407DRAFT_82363</name>
</gene>
<evidence type="ECO:0000256" key="1">
    <source>
        <dbReference type="RuleBase" id="RU365079"/>
    </source>
</evidence>
<comment type="subunit">
    <text evidence="1">Component of the TIM23 complex.</text>
</comment>
<dbReference type="HOGENOM" id="CLU_018875_2_1_1"/>
<keyword evidence="1" id="KW-0811">Translocation</keyword>
<comment type="subcellular location">
    <subcellularLocation>
        <location evidence="1">Mitochondrion inner membrane</location>
        <topology evidence="1">Single-pass membrane protein</topology>
    </subcellularLocation>
</comment>
<dbReference type="SUPFAM" id="SSF56784">
    <property type="entry name" value="HAD-like"/>
    <property type="match status" value="1"/>
</dbReference>
<comment type="function">
    <text evidence="1">Essential component of the TIM23 complex, a complex that mediates the translocation of transit peptide-containing proteins across the mitochondrial inner membrane.</text>
</comment>
<reference evidence="4 5" key="1">
    <citation type="submission" date="2014-04" db="EMBL/GenBank/DDBJ databases">
        <authorList>
            <consortium name="DOE Joint Genome Institute"/>
            <person name="Kuo A."/>
            <person name="Girlanda M."/>
            <person name="Perotto S."/>
            <person name="Kohler A."/>
            <person name="Nagy L.G."/>
            <person name="Floudas D."/>
            <person name="Copeland A."/>
            <person name="Barry K.W."/>
            <person name="Cichocki N."/>
            <person name="Veneault-Fourrey C."/>
            <person name="LaButti K."/>
            <person name="Lindquist E.A."/>
            <person name="Lipzen A."/>
            <person name="Lundell T."/>
            <person name="Morin E."/>
            <person name="Murat C."/>
            <person name="Sun H."/>
            <person name="Tunlid A."/>
            <person name="Henrissat B."/>
            <person name="Grigoriev I.V."/>
            <person name="Hibbett D.S."/>
            <person name="Martin F."/>
            <person name="Nordberg H.P."/>
            <person name="Cantor M.N."/>
            <person name="Hua S.X."/>
        </authorList>
    </citation>
    <scope>NUCLEOTIDE SEQUENCE [LARGE SCALE GENOMIC DNA]</scope>
    <source>
        <strain evidence="4 5">MUT 4182</strain>
    </source>
</reference>
<dbReference type="AlphaFoldDB" id="A0A0C3KEA2"/>
<dbReference type="InterPro" id="IPR023214">
    <property type="entry name" value="HAD_sf"/>
</dbReference>
<feature type="domain" description="FCP1 homology" evidence="3">
    <location>
        <begin position="126"/>
        <end position="293"/>
    </location>
</feature>
<keyword evidence="1" id="KW-0813">Transport</keyword>
<evidence type="ECO:0000313" key="4">
    <source>
        <dbReference type="EMBL" id="KIO19783.1"/>
    </source>
</evidence>
<dbReference type="SMART" id="SM00577">
    <property type="entry name" value="CPDc"/>
    <property type="match status" value="1"/>
</dbReference>
<feature type="region of interest" description="Disordered" evidence="2">
    <location>
        <begin position="1"/>
        <end position="103"/>
    </location>
</feature>
<accession>A0A0C3KEA2</accession>
<comment type="similarity">
    <text evidence="1">Belongs to the TIM50 family.</text>
</comment>
<name>A0A0C3KEA2_9AGAM</name>
<keyword evidence="1" id="KW-0809">Transit peptide</keyword>
<dbReference type="PANTHER" id="PTHR12210">
    <property type="entry name" value="DULLARD PROTEIN PHOSPHATASE"/>
    <property type="match status" value="1"/>
</dbReference>
<sequence>MSAPARQSSEPIEGVTSHAGSAGNSDAAASSPPPLKKRRHRDKSRNREPSSSPPGPSLSAATPEKRFTTPPKWTRTPEKQLPKRSPGNRRDVSKVDTFIPGKPTQEYLDEVNIPSQRSEPRFLATESAKAKLLILDLNGTLLYRKKPKTSSVKRPYPRPYIPAFLSWIFHPDNALETMIWSSAQPENVNRMVQVCFGETYEPKLKVIWARDTLGLNQAQYNQKVQTVKNLDVVWKELPYSAGNTLLIDDSPLKAHMQPYNHIVLREYDHALFVRRHDPEAPKDETLLGVIGLLSEAIRQSNVAHWIREGGPMKPPGFEAPEQYILEPSATNPKEGASPQPKRSSSLSRSVTSSPVLASNADTLPDSSEVERMAAIETLWFQDEAILAAWVQIGRVELERLGIAPEVGAIDGEGNSSML</sequence>
<dbReference type="OrthoDB" id="1711508at2759"/>
<feature type="region of interest" description="Disordered" evidence="2">
    <location>
        <begin position="328"/>
        <end position="362"/>
    </location>
</feature>
<dbReference type="InterPro" id="IPR004274">
    <property type="entry name" value="FCP1_dom"/>
</dbReference>
<protein>
    <recommendedName>
        <fullName evidence="1">Mitochondrial import inner membrane translocase subunit TIM50</fullName>
    </recommendedName>
</protein>
<evidence type="ECO:0000313" key="5">
    <source>
        <dbReference type="Proteomes" id="UP000054248"/>
    </source>
</evidence>
<feature type="compositionally biased region" description="Basic residues" evidence="2">
    <location>
        <begin position="35"/>
        <end position="44"/>
    </location>
</feature>
<evidence type="ECO:0000256" key="2">
    <source>
        <dbReference type="SAM" id="MobiDB-lite"/>
    </source>
</evidence>
<dbReference type="GO" id="GO:0005744">
    <property type="term" value="C:TIM23 mitochondrial import inner membrane translocase complex"/>
    <property type="evidence" value="ECO:0007669"/>
    <property type="project" value="UniProtKB-UniRule"/>
</dbReference>
<dbReference type="GO" id="GO:0015031">
    <property type="term" value="P:protein transport"/>
    <property type="evidence" value="ECO:0007669"/>
    <property type="project" value="UniProtKB-KW"/>
</dbReference>
<evidence type="ECO:0000259" key="3">
    <source>
        <dbReference type="PROSITE" id="PS50969"/>
    </source>
</evidence>
<proteinExistence type="inferred from homology"/>
<keyword evidence="1" id="KW-0653">Protein transport</keyword>
<reference evidence="5" key="2">
    <citation type="submission" date="2015-01" db="EMBL/GenBank/DDBJ databases">
        <title>Evolutionary Origins and Diversification of the Mycorrhizal Mutualists.</title>
        <authorList>
            <consortium name="DOE Joint Genome Institute"/>
            <consortium name="Mycorrhizal Genomics Consortium"/>
            <person name="Kohler A."/>
            <person name="Kuo A."/>
            <person name="Nagy L.G."/>
            <person name="Floudas D."/>
            <person name="Copeland A."/>
            <person name="Barry K.W."/>
            <person name="Cichocki N."/>
            <person name="Veneault-Fourrey C."/>
            <person name="LaButti K."/>
            <person name="Lindquist E.A."/>
            <person name="Lipzen A."/>
            <person name="Lundell T."/>
            <person name="Morin E."/>
            <person name="Murat C."/>
            <person name="Riley R."/>
            <person name="Ohm R."/>
            <person name="Sun H."/>
            <person name="Tunlid A."/>
            <person name="Henrissat B."/>
            <person name="Grigoriev I.V."/>
            <person name="Hibbett D.S."/>
            <person name="Martin F."/>
        </authorList>
    </citation>
    <scope>NUCLEOTIDE SEQUENCE [LARGE SCALE GENOMIC DNA]</scope>
    <source>
        <strain evidence="5">MUT 4182</strain>
    </source>
</reference>
<organism evidence="4 5">
    <name type="scientific">Tulasnella calospora MUT 4182</name>
    <dbReference type="NCBI Taxonomy" id="1051891"/>
    <lineage>
        <taxon>Eukaryota</taxon>
        <taxon>Fungi</taxon>
        <taxon>Dikarya</taxon>
        <taxon>Basidiomycota</taxon>
        <taxon>Agaricomycotina</taxon>
        <taxon>Agaricomycetes</taxon>
        <taxon>Cantharellales</taxon>
        <taxon>Tulasnellaceae</taxon>
        <taxon>Tulasnella</taxon>
    </lineage>
</organism>